<feature type="chain" id="PRO_5047308051" evidence="1">
    <location>
        <begin position="22"/>
        <end position="177"/>
    </location>
</feature>
<dbReference type="Proteomes" id="UP000770785">
    <property type="component" value="Unassembled WGS sequence"/>
</dbReference>
<name>A0ABX0XC56_9BACT</name>
<dbReference type="EMBL" id="JAATJH010000003">
    <property type="protein sequence ID" value="NJC26556.1"/>
    <property type="molecule type" value="Genomic_DNA"/>
</dbReference>
<evidence type="ECO:0000313" key="2">
    <source>
        <dbReference type="EMBL" id="NJC26556.1"/>
    </source>
</evidence>
<sequence>MMYKKALSLLLPLLVFTVASCDLVDPISFLLDGGEVIFDVPEQAEATELSFAENNVETGIAAELDDNNVEVDRLQSIKPETVTLRLISPPDGVSFDIIDEATVSIGAAGLSTISFSQADLTSVSGTEATLNVQDVEMLELLKKDRINYLLTLTTNAPVPAPFQVGVTVEFTVDAEIL</sequence>
<keyword evidence="1" id="KW-0732">Signal</keyword>
<evidence type="ECO:0000313" key="3">
    <source>
        <dbReference type="Proteomes" id="UP000770785"/>
    </source>
</evidence>
<protein>
    <submittedName>
        <fullName evidence="2">Uncharacterized protein</fullName>
    </submittedName>
</protein>
<feature type="signal peptide" evidence="1">
    <location>
        <begin position="1"/>
        <end position="21"/>
    </location>
</feature>
<keyword evidence="3" id="KW-1185">Reference proteome</keyword>
<organism evidence="2 3">
    <name type="scientific">Neolewinella antarctica</name>
    <dbReference type="NCBI Taxonomy" id="442734"/>
    <lineage>
        <taxon>Bacteria</taxon>
        <taxon>Pseudomonadati</taxon>
        <taxon>Bacteroidota</taxon>
        <taxon>Saprospiria</taxon>
        <taxon>Saprospirales</taxon>
        <taxon>Lewinellaceae</taxon>
        <taxon>Neolewinella</taxon>
    </lineage>
</organism>
<reference evidence="2 3" key="1">
    <citation type="submission" date="2020-03" db="EMBL/GenBank/DDBJ databases">
        <title>Genomic Encyclopedia of Type Strains, Phase IV (KMG-IV): sequencing the most valuable type-strain genomes for metagenomic binning, comparative biology and taxonomic classification.</title>
        <authorList>
            <person name="Goeker M."/>
        </authorList>
    </citation>
    <scope>NUCLEOTIDE SEQUENCE [LARGE SCALE GENOMIC DNA]</scope>
    <source>
        <strain evidence="2 3">DSM 105096</strain>
    </source>
</reference>
<accession>A0ABX0XC56</accession>
<dbReference type="PROSITE" id="PS51257">
    <property type="entry name" value="PROKAR_LIPOPROTEIN"/>
    <property type="match status" value="1"/>
</dbReference>
<evidence type="ECO:0000256" key="1">
    <source>
        <dbReference type="SAM" id="SignalP"/>
    </source>
</evidence>
<dbReference type="RefSeq" id="WP_168037328.1">
    <property type="nucleotide sequence ID" value="NZ_JAATJH010000003.1"/>
</dbReference>
<proteinExistence type="predicted"/>
<gene>
    <name evidence="2" type="ORF">GGR27_002066</name>
</gene>
<comment type="caution">
    <text evidence="2">The sequence shown here is derived from an EMBL/GenBank/DDBJ whole genome shotgun (WGS) entry which is preliminary data.</text>
</comment>